<dbReference type="InterPro" id="IPR001387">
    <property type="entry name" value="Cro/C1-type_HTH"/>
</dbReference>
<organism evidence="2 3">
    <name type="scientific">Nocardia alba</name>
    <dbReference type="NCBI Taxonomy" id="225051"/>
    <lineage>
        <taxon>Bacteria</taxon>
        <taxon>Bacillati</taxon>
        <taxon>Actinomycetota</taxon>
        <taxon>Actinomycetes</taxon>
        <taxon>Mycobacteriales</taxon>
        <taxon>Nocardiaceae</taxon>
        <taxon>Nocardia</taxon>
    </lineage>
</organism>
<reference evidence="2 3" key="1">
    <citation type="submission" date="2019-03" db="EMBL/GenBank/DDBJ databases">
        <title>Genomic Encyclopedia of Type Strains, Phase IV (KMG-IV): sequencing the most valuable type-strain genomes for metagenomic binning, comparative biology and taxonomic classification.</title>
        <authorList>
            <person name="Goeker M."/>
        </authorList>
    </citation>
    <scope>NUCLEOTIDE SEQUENCE [LARGE SCALE GENOMIC DNA]</scope>
    <source>
        <strain evidence="2 3">DSM 44684</strain>
    </source>
</reference>
<evidence type="ECO:0000259" key="1">
    <source>
        <dbReference type="SMART" id="SM00530"/>
    </source>
</evidence>
<feature type="domain" description="HTH cro/C1-type" evidence="1">
    <location>
        <begin position="21"/>
        <end position="77"/>
    </location>
</feature>
<dbReference type="Gene3D" id="3.30.450.180">
    <property type="match status" value="1"/>
</dbReference>
<dbReference type="RefSeq" id="WP_067444611.1">
    <property type="nucleotide sequence ID" value="NZ_SMFR01000002.1"/>
</dbReference>
<sequence>MNQLTRSRDSELLTLPTFGNFLRWLRDERRMSRERLAMSAGVSASYITHLEWGDRDHPARAVVESLVDCLGRARALTMTERRHLFDLAGLPITATPTVDQLRARISDDALRILDAHRGGVAGYFDARGNILALSTAARSMLPGLGVGDNGLHWLFGNEIARQVLLDWDCVAAATVSGLRGRIGTFGHADWPEQLLDELAVYPEFCSIWNACEVTFTSELPPIRLRESTTALPVGLSVQVFDVDVVDYPGWLRAFVGTRRDFPAAGVSVR</sequence>
<dbReference type="Gene3D" id="1.10.260.40">
    <property type="entry name" value="lambda repressor-like DNA-binding domains"/>
    <property type="match status" value="1"/>
</dbReference>
<dbReference type="Proteomes" id="UP000294856">
    <property type="component" value="Unassembled WGS sequence"/>
</dbReference>
<dbReference type="OrthoDB" id="5173196at2"/>
<dbReference type="STRING" id="1210063.GCA_001612665_00120"/>
<accession>A0A4R1FSG5</accession>
<comment type="caution">
    <text evidence="2">The sequence shown here is derived from an EMBL/GenBank/DDBJ whole genome shotgun (WGS) entry which is preliminary data.</text>
</comment>
<gene>
    <name evidence="2" type="ORF">DFR71_2459</name>
</gene>
<dbReference type="CDD" id="cd00093">
    <property type="entry name" value="HTH_XRE"/>
    <property type="match status" value="1"/>
</dbReference>
<dbReference type="AlphaFoldDB" id="A0A4R1FSG5"/>
<dbReference type="PANTHER" id="PTHR35010">
    <property type="entry name" value="BLL4672 PROTEIN-RELATED"/>
    <property type="match status" value="1"/>
</dbReference>
<proteinExistence type="predicted"/>
<dbReference type="SMART" id="SM00530">
    <property type="entry name" value="HTH_XRE"/>
    <property type="match status" value="1"/>
</dbReference>
<dbReference type="SUPFAM" id="SSF47413">
    <property type="entry name" value="lambda repressor-like DNA-binding domains"/>
    <property type="match status" value="1"/>
</dbReference>
<evidence type="ECO:0000313" key="3">
    <source>
        <dbReference type="Proteomes" id="UP000294856"/>
    </source>
</evidence>
<protein>
    <submittedName>
        <fullName evidence="2">Helix-turn-helix protein</fullName>
    </submittedName>
</protein>
<keyword evidence="3" id="KW-1185">Reference proteome</keyword>
<dbReference type="InterPro" id="IPR041413">
    <property type="entry name" value="MLTR_LBD"/>
</dbReference>
<evidence type="ECO:0000313" key="2">
    <source>
        <dbReference type="EMBL" id="TCJ96429.1"/>
    </source>
</evidence>
<name>A0A4R1FSG5_9NOCA</name>
<dbReference type="Pfam" id="PF17765">
    <property type="entry name" value="MLTR_LBD"/>
    <property type="match status" value="1"/>
</dbReference>
<dbReference type="Pfam" id="PF13560">
    <property type="entry name" value="HTH_31"/>
    <property type="match status" value="1"/>
</dbReference>
<dbReference type="GO" id="GO:0003677">
    <property type="term" value="F:DNA binding"/>
    <property type="evidence" value="ECO:0007669"/>
    <property type="project" value="InterPro"/>
</dbReference>
<dbReference type="EMBL" id="SMFR01000002">
    <property type="protein sequence ID" value="TCJ96429.1"/>
    <property type="molecule type" value="Genomic_DNA"/>
</dbReference>
<dbReference type="PANTHER" id="PTHR35010:SF2">
    <property type="entry name" value="BLL4672 PROTEIN"/>
    <property type="match status" value="1"/>
</dbReference>
<dbReference type="InterPro" id="IPR010982">
    <property type="entry name" value="Lambda_DNA-bd_dom_sf"/>
</dbReference>